<dbReference type="KEGG" id="ares:IWH25_01820"/>
<organism evidence="2 3">
    <name type="scientific">Azospira restricta</name>
    <dbReference type="NCBI Taxonomy" id="404405"/>
    <lineage>
        <taxon>Bacteria</taxon>
        <taxon>Pseudomonadati</taxon>
        <taxon>Pseudomonadota</taxon>
        <taxon>Betaproteobacteria</taxon>
        <taxon>Rhodocyclales</taxon>
        <taxon>Rhodocyclaceae</taxon>
        <taxon>Azospira</taxon>
    </lineage>
</organism>
<dbReference type="NCBIfam" id="NF041043">
    <property type="entry name" value="BPSS1780_fam"/>
    <property type="match status" value="1"/>
</dbReference>
<gene>
    <name evidence="2" type="ORF">IWH25_01820</name>
</gene>
<keyword evidence="1" id="KW-0812">Transmembrane</keyword>
<evidence type="ECO:0008006" key="4">
    <source>
        <dbReference type="Google" id="ProtNLM"/>
    </source>
</evidence>
<keyword evidence="3" id="KW-1185">Reference proteome</keyword>
<feature type="transmembrane region" description="Helical" evidence="1">
    <location>
        <begin position="94"/>
        <end position="115"/>
    </location>
</feature>
<reference evidence="2" key="1">
    <citation type="submission" date="2020-11" db="EMBL/GenBank/DDBJ databases">
        <title>Azospira restricta DSM 18626 genome sequence.</title>
        <authorList>
            <person name="Moe W.M."/>
        </authorList>
    </citation>
    <scope>NUCLEOTIDE SEQUENCE</scope>
    <source>
        <strain evidence="2">DSM 18626</strain>
    </source>
</reference>
<feature type="transmembrane region" description="Helical" evidence="1">
    <location>
        <begin position="135"/>
        <end position="159"/>
    </location>
</feature>
<keyword evidence="1" id="KW-0472">Membrane</keyword>
<dbReference type="RefSeq" id="WP_203387657.1">
    <property type="nucleotide sequence ID" value="NZ_CP064781.1"/>
</dbReference>
<protein>
    <recommendedName>
        <fullName evidence="4">Transmembrane protein</fullName>
    </recommendedName>
</protein>
<evidence type="ECO:0000256" key="1">
    <source>
        <dbReference type="SAM" id="Phobius"/>
    </source>
</evidence>
<evidence type="ECO:0000313" key="2">
    <source>
        <dbReference type="EMBL" id="QRJ64119.1"/>
    </source>
</evidence>
<feature type="transmembrane region" description="Helical" evidence="1">
    <location>
        <begin position="33"/>
        <end position="58"/>
    </location>
</feature>
<evidence type="ECO:0000313" key="3">
    <source>
        <dbReference type="Proteomes" id="UP000663444"/>
    </source>
</evidence>
<feature type="transmembrane region" description="Helical" evidence="1">
    <location>
        <begin position="191"/>
        <end position="216"/>
    </location>
</feature>
<dbReference type="EMBL" id="CP064781">
    <property type="protein sequence ID" value="QRJ64119.1"/>
    <property type="molecule type" value="Genomic_DNA"/>
</dbReference>
<feature type="transmembrane region" description="Helical" evidence="1">
    <location>
        <begin position="222"/>
        <end position="245"/>
    </location>
</feature>
<proteinExistence type="predicted"/>
<keyword evidence="1" id="KW-1133">Transmembrane helix</keyword>
<dbReference type="Proteomes" id="UP000663444">
    <property type="component" value="Chromosome"/>
</dbReference>
<name>A0A974SPP4_9RHOO</name>
<dbReference type="AlphaFoldDB" id="A0A974SPP4"/>
<feature type="transmembrane region" description="Helical" evidence="1">
    <location>
        <begin position="165"/>
        <end position="184"/>
    </location>
</feature>
<sequence length="270" mass="28875">MQARRLTARQGWSWLGAGFALFRKNPAQLTMIILGYWLLIAFVNSLPMVGPVLATLTIPAFSVGLMNACRDVDQGRALLFPVLFSGFRLQKKTLYVLGALYLAATLFVLAASSLADGGLFMQSMIGSYKPSEEDIAGGGFIAAAQIALILMMPVIMAWWYAPVLVAWHGFDAGKALFFSFVACVRNWKPFLAYGACVLVFGGVLPGIVLGLFVAAAPEAAGFITSLAIVPLLLILAPTVIASFYVTYRDVFTTSDAAEPAPLPDEPPADA</sequence>
<accession>A0A974SPP4</accession>
<dbReference type="InterPro" id="IPR047798">
    <property type="entry name" value="BPSS1780-like"/>
</dbReference>